<dbReference type="Proteomes" id="UP000287502">
    <property type="component" value="Chromosome"/>
</dbReference>
<gene>
    <name evidence="3" type="ORF">EP073_03750</name>
</gene>
<dbReference type="GO" id="GO:0008757">
    <property type="term" value="F:S-adenosylmethionine-dependent methyltransferase activity"/>
    <property type="evidence" value="ECO:0007669"/>
    <property type="project" value="InterPro"/>
</dbReference>
<name>A0A410JWX3_9BACT</name>
<dbReference type="Gene3D" id="3.40.50.150">
    <property type="entry name" value="Vaccinia Virus protein VP39"/>
    <property type="match status" value="1"/>
</dbReference>
<accession>A0A410JWX3</accession>
<dbReference type="PANTHER" id="PTHR43861:SF3">
    <property type="entry name" value="PUTATIVE (AFU_ORTHOLOGUE AFUA_2G14390)-RELATED"/>
    <property type="match status" value="1"/>
</dbReference>
<dbReference type="SUPFAM" id="SSF53335">
    <property type="entry name" value="S-adenosyl-L-methionine-dependent methyltransferases"/>
    <property type="match status" value="1"/>
</dbReference>
<sequence>MNRFDKAAAGWDAKERRVKLARDIADAVMKKVSIDRNMSVLDVGTGTGLILLSFYGKAGRLTGADSSLGMLDTLKEKAESAQIDIETLIFDAASDQLPVENYDLITSGMMLHHLEDVRIFFRKAHAALKKGGHFCAADLETEDGSFHDSSEGVRHYGFDKEFIRSAAEECGFINVSVEAVTSVAKERDGKVRLFPVFLLSAEK</sequence>
<dbReference type="InterPro" id="IPR029063">
    <property type="entry name" value="SAM-dependent_MTases_sf"/>
</dbReference>
<feature type="domain" description="Methyltransferase type 11" evidence="2">
    <location>
        <begin position="41"/>
        <end position="135"/>
    </location>
</feature>
<dbReference type="KEGG" id="gtl:EP073_03750"/>
<reference evidence="3 4" key="1">
    <citation type="submission" date="2019-01" db="EMBL/GenBank/DDBJ databases">
        <title>Geovibrio thiophilus DSM 11263, complete genome.</title>
        <authorList>
            <person name="Spring S."/>
            <person name="Bunk B."/>
            <person name="Sproer C."/>
        </authorList>
    </citation>
    <scope>NUCLEOTIDE SEQUENCE [LARGE SCALE GENOMIC DNA]</scope>
    <source>
        <strain evidence="3 4">DSM 11263</strain>
    </source>
</reference>
<protein>
    <submittedName>
        <fullName evidence="3">Class I SAM-dependent methyltransferase</fullName>
    </submittedName>
</protein>
<dbReference type="RefSeq" id="WP_128465835.1">
    <property type="nucleotide sequence ID" value="NZ_CP035108.1"/>
</dbReference>
<dbReference type="InterPro" id="IPR013216">
    <property type="entry name" value="Methyltransf_11"/>
</dbReference>
<dbReference type="CDD" id="cd02440">
    <property type="entry name" value="AdoMet_MTases"/>
    <property type="match status" value="1"/>
</dbReference>
<evidence type="ECO:0000313" key="4">
    <source>
        <dbReference type="Proteomes" id="UP000287502"/>
    </source>
</evidence>
<keyword evidence="4" id="KW-1185">Reference proteome</keyword>
<proteinExistence type="predicted"/>
<dbReference type="OrthoDB" id="9791837at2"/>
<dbReference type="Pfam" id="PF08241">
    <property type="entry name" value="Methyltransf_11"/>
    <property type="match status" value="1"/>
</dbReference>
<evidence type="ECO:0000313" key="3">
    <source>
        <dbReference type="EMBL" id="QAR32548.1"/>
    </source>
</evidence>
<keyword evidence="3" id="KW-0489">Methyltransferase</keyword>
<dbReference type="PANTHER" id="PTHR43861">
    <property type="entry name" value="TRANS-ACONITATE 2-METHYLTRANSFERASE-RELATED"/>
    <property type="match status" value="1"/>
</dbReference>
<keyword evidence="1 3" id="KW-0808">Transferase</keyword>
<evidence type="ECO:0000256" key="1">
    <source>
        <dbReference type="ARBA" id="ARBA00022679"/>
    </source>
</evidence>
<dbReference type="EMBL" id="CP035108">
    <property type="protein sequence ID" value="QAR32548.1"/>
    <property type="molecule type" value="Genomic_DNA"/>
</dbReference>
<evidence type="ECO:0000259" key="2">
    <source>
        <dbReference type="Pfam" id="PF08241"/>
    </source>
</evidence>
<organism evidence="3 4">
    <name type="scientific">Geovibrio thiophilus</name>
    <dbReference type="NCBI Taxonomy" id="139438"/>
    <lineage>
        <taxon>Bacteria</taxon>
        <taxon>Pseudomonadati</taxon>
        <taxon>Deferribacterota</taxon>
        <taxon>Deferribacteres</taxon>
        <taxon>Deferribacterales</taxon>
        <taxon>Geovibrionaceae</taxon>
        <taxon>Geovibrio</taxon>
    </lineage>
</organism>
<dbReference type="AlphaFoldDB" id="A0A410JWX3"/>
<dbReference type="GO" id="GO:0032259">
    <property type="term" value="P:methylation"/>
    <property type="evidence" value="ECO:0007669"/>
    <property type="project" value="UniProtKB-KW"/>
</dbReference>